<dbReference type="PANTHER" id="PTHR33463">
    <property type="entry name" value="NB-ARC DOMAIN-CONTAINING PROTEIN-RELATED"/>
    <property type="match status" value="1"/>
</dbReference>
<dbReference type="Pfam" id="PF23247">
    <property type="entry name" value="LRR_RPS2"/>
    <property type="match status" value="1"/>
</dbReference>
<protein>
    <recommendedName>
        <fullName evidence="1">Disease resistance protein At4g27190-like leucine-rich repeats domain-containing protein</fullName>
    </recommendedName>
</protein>
<evidence type="ECO:0000313" key="2">
    <source>
        <dbReference type="EMBL" id="KAK1271213.1"/>
    </source>
</evidence>
<evidence type="ECO:0000313" key="3">
    <source>
        <dbReference type="Proteomes" id="UP001179952"/>
    </source>
</evidence>
<sequence length="334" mass="38276">MFPDKMISSQKLEEMIVDAYGDDGNWITKAPVVIGELIKLRTLNALHFDFPDVDCFESFIKFSSSWKGREWRSFTYMIGVPNKGQNQRGPTIKRRDGYLTFAGGSDSPPSAVKDALQHADAFELLCHTSVSNLSEFRGSMKKLRSCRVSDCMMIDSIFVKDDGPVETLEELYLLNLEGLKGIWKEPTERQSLQNLKFLHFVNCKSLAKVFTVATLMGLPKLEELHVESCEDVVEIIGTEEESHHGEKRDVESKLKTLVLAELPNLTRFYKEDQLMVKWVSLEKLQVSNCSRLKAVHLQKLHFSGFVEVRGNMEWWSSVDWTNESVKKNLRFKLL</sequence>
<dbReference type="Proteomes" id="UP001179952">
    <property type="component" value="Unassembled WGS sequence"/>
</dbReference>
<gene>
    <name evidence="2" type="ORF">QJS04_geneDACA014131</name>
</gene>
<reference evidence="2" key="1">
    <citation type="journal article" date="2023" name="Nat. Commun.">
        <title>Diploid and tetraploid genomes of Acorus and the evolution of monocots.</title>
        <authorList>
            <person name="Ma L."/>
            <person name="Liu K.W."/>
            <person name="Li Z."/>
            <person name="Hsiao Y.Y."/>
            <person name="Qi Y."/>
            <person name="Fu T."/>
            <person name="Tang G.D."/>
            <person name="Zhang D."/>
            <person name="Sun W.H."/>
            <person name="Liu D.K."/>
            <person name="Li Y."/>
            <person name="Chen G.Z."/>
            <person name="Liu X.D."/>
            <person name="Liao X.Y."/>
            <person name="Jiang Y.T."/>
            <person name="Yu X."/>
            <person name="Hao Y."/>
            <person name="Huang J."/>
            <person name="Zhao X.W."/>
            <person name="Ke S."/>
            <person name="Chen Y.Y."/>
            <person name="Wu W.L."/>
            <person name="Hsu J.L."/>
            <person name="Lin Y.F."/>
            <person name="Huang M.D."/>
            <person name="Li C.Y."/>
            <person name="Huang L."/>
            <person name="Wang Z.W."/>
            <person name="Zhao X."/>
            <person name="Zhong W.Y."/>
            <person name="Peng D.H."/>
            <person name="Ahmad S."/>
            <person name="Lan S."/>
            <person name="Zhang J.S."/>
            <person name="Tsai W.C."/>
            <person name="Van de Peer Y."/>
            <person name="Liu Z.J."/>
        </authorList>
    </citation>
    <scope>NUCLEOTIDE SEQUENCE</scope>
    <source>
        <strain evidence="2">SCP</strain>
    </source>
</reference>
<dbReference type="EMBL" id="JAUJYN010000005">
    <property type="protein sequence ID" value="KAK1271213.1"/>
    <property type="molecule type" value="Genomic_DNA"/>
</dbReference>
<dbReference type="InterPro" id="IPR032675">
    <property type="entry name" value="LRR_dom_sf"/>
</dbReference>
<dbReference type="SUPFAM" id="SSF52058">
    <property type="entry name" value="L domain-like"/>
    <property type="match status" value="1"/>
</dbReference>
<proteinExistence type="predicted"/>
<dbReference type="PANTHER" id="PTHR33463:SF209">
    <property type="entry name" value="DISEASE RESISTANCE PROTEIN RPS2-LIKE"/>
    <property type="match status" value="1"/>
</dbReference>
<dbReference type="InterPro" id="IPR050905">
    <property type="entry name" value="Plant_NBS-LRR"/>
</dbReference>
<dbReference type="Gene3D" id="3.80.10.10">
    <property type="entry name" value="Ribonuclease Inhibitor"/>
    <property type="match status" value="1"/>
</dbReference>
<keyword evidence="3" id="KW-1185">Reference proteome</keyword>
<dbReference type="AlphaFoldDB" id="A0AAV9B379"/>
<name>A0AAV9B379_ACOGR</name>
<organism evidence="2 3">
    <name type="scientific">Acorus gramineus</name>
    <name type="common">Dwarf sweet flag</name>
    <dbReference type="NCBI Taxonomy" id="55184"/>
    <lineage>
        <taxon>Eukaryota</taxon>
        <taxon>Viridiplantae</taxon>
        <taxon>Streptophyta</taxon>
        <taxon>Embryophyta</taxon>
        <taxon>Tracheophyta</taxon>
        <taxon>Spermatophyta</taxon>
        <taxon>Magnoliopsida</taxon>
        <taxon>Liliopsida</taxon>
        <taxon>Acoraceae</taxon>
        <taxon>Acorus</taxon>
    </lineage>
</organism>
<evidence type="ECO:0000259" key="1">
    <source>
        <dbReference type="Pfam" id="PF23247"/>
    </source>
</evidence>
<reference evidence="2" key="2">
    <citation type="submission" date="2023-06" db="EMBL/GenBank/DDBJ databases">
        <authorList>
            <person name="Ma L."/>
            <person name="Liu K.-W."/>
            <person name="Li Z."/>
            <person name="Hsiao Y.-Y."/>
            <person name="Qi Y."/>
            <person name="Fu T."/>
            <person name="Tang G."/>
            <person name="Zhang D."/>
            <person name="Sun W.-H."/>
            <person name="Liu D.-K."/>
            <person name="Li Y."/>
            <person name="Chen G.-Z."/>
            <person name="Liu X.-D."/>
            <person name="Liao X.-Y."/>
            <person name="Jiang Y.-T."/>
            <person name="Yu X."/>
            <person name="Hao Y."/>
            <person name="Huang J."/>
            <person name="Zhao X.-W."/>
            <person name="Ke S."/>
            <person name="Chen Y.-Y."/>
            <person name="Wu W.-L."/>
            <person name="Hsu J.-L."/>
            <person name="Lin Y.-F."/>
            <person name="Huang M.-D."/>
            <person name="Li C.-Y."/>
            <person name="Huang L."/>
            <person name="Wang Z.-W."/>
            <person name="Zhao X."/>
            <person name="Zhong W.-Y."/>
            <person name="Peng D.-H."/>
            <person name="Ahmad S."/>
            <person name="Lan S."/>
            <person name="Zhang J.-S."/>
            <person name="Tsai W.-C."/>
            <person name="Van De Peer Y."/>
            <person name="Liu Z.-J."/>
        </authorList>
    </citation>
    <scope>NUCLEOTIDE SEQUENCE</scope>
    <source>
        <strain evidence="2">SCP</strain>
        <tissue evidence="2">Leaves</tissue>
    </source>
</reference>
<feature type="domain" description="Disease resistance protein At4g27190-like leucine-rich repeats" evidence="1">
    <location>
        <begin position="134"/>
        <end position="230"/>
    </location>
</feature>
<comment type="caution">
    <text evidence="2">The sequence shown here is derived from an EMBL/GenBank/DDBJ whole genome shotgun (WGS) entry which is preliminary data.</text>
</comment>
<accession>A0AAV9B379</accession>
<dbReference type="InterPro" id="IPR057135">
    <property type="entry name" value="At4g27190-like_LRR"/>
</dbReference>